<protein>
    <submittedName>
        <fullName evidence="3">Predicted protein</fullName>
    </submittedName>
</protein>
<evidence type="ECO:0000313" key="3">
    <source>
        <dbReference type="EMBL" id="EFE65737.2"/>
    </source>
</evidence>
<feature type="chain" id="PRO_5003080487" evidence="2">
    <location>
        <begin position="22"/>
        <end position="116"/>
    </location>
</feature>
<sequence length="116" mass="12514">MRRTITLLAAACLTLAGCSSSDSESDKPQPAVTETVTATPSLSEAAARQVCIDEWLAIMVESPGEEVEFEKRPAVCEGLPDQLGMYSQALLERSAENRRKIDECVEDPTCTSVPIP</sequence>
<dbReference type="PROSITE" id="PS51257">
    <property type="entry name" value="PROKAR_LIPOPROTEIN"/>
    <property type="match status" value="1"/>
</dbReference>
<feature type="region of interest" description="Disordered" evidence="1">
    <location>
        <begin position="18"/>
        <end position="38"/>
    </location>
</feature>
<evidence type="ECO:0000313" key="4">
    <source>
        <dbReference type="Proteomes" id="UP000003824"/>
    </source>
</evidence>
<dbReference type="RefSeq" id="WP_004980432.1">
    <property type="nucleotide sequence ID" value="NZ_DS999641.1"/>
</dbReference>
<feature type="signal peptide" evidence="2">
    <location>
        <begin position="1"/>
        <end position="21"/>
    </location>
</feature>
<proteinExistence type="predicted"/>
<accession>D6A497</accession>
<organism evidence="3 4">
    <name type="scientific">Streptomyces viridosporus (strain ATCC 14672 / DSM 40746 / JCM 4963 / KCTC 9882 / NRRL B-12104 / FH 1290)</name>
    <name type="common">Streptomyces ghanaensis</name>
    <dbReference type="NCBI Taxonomy" id="566461"/>
    <lineage>
        <taxon>Bacteria</taxon>
        <taxon>Bacillati</taxon>
        <taxon>Actinomycetota</taxon>
        <taxon>Actinomycetes</taxon>
        <taxon>Kitasatosporales</taxon>
        <taxon>Streptomycetaceae</taxon>
        <taxon>Streptomyces</taxon>
    </lineage>
</organism>
<gene>
    <name evidence="3" type="ORF">SSFG_00991</name>
</gene>
<dbReference type="Proteomes" id="UP000003824">
    <property type="component" value="Unassembled WGS sequence"/>
</dbReference>
<evidence type="ECO:0000256" key="2">
    <source>
        <dbReference type="SAM" id="SignalP"/>
    </source>
</evidence>
<name>D6A497_STRV1</name>
<reference evidence="4" key="1">
    <citation type="submission" date="2008-12" db="EMBL/GenBank/DDBJ databases">
        <title>Annotation of Streptomyces ghanaensis ATCC 14672.</title>
        <authorList>
            <consortium name="The Broad Institute Genome Sequencing Platform"/>
            <consortium name="Broad Institute Microbial Sequencing Center"/>
            <person name="Fischbach M."/>
            <person name="Ward D."/>
            <person name="Young S."/>
            <person name="Kodira C.D."/>
            <person name="Zeng Q."/>
            <person name="Koehrsen M."/>
            <person name="Godfrey P."/>
            <person name="Alvarado L."/>
            <person name="Berlin A.M."/>
            <person name="Borenstein D."/>
            <person name="Chen Z."/>
            <person name="Engels R."/>
            <person name="Freedman E."/>
            <person name="Gellesch M."/>
            <person name="Goldberg J."/>
            <person name="Griggs A."/>
            <person name="Gujja S."/>
            <person name="Heiman D.I."/>
            <person name="Hepburn T.A."/>
            <person name="Howarth C."/>
            <person name="Jen D."/>
            <person name="Larson L."/>
            <person name="Lewis B."/>
            <person name="Mehta T."/>
            <person name="Park D."/>
            <person name="Pearson M."/>
            <person name="Roberts A."/>
            <person name="Saif S."/>
            <person name="Shea T.D."/>
            <person name="Shenoy N."/>
            <person name="Sisk P."/>
            <person name="Stolte C."/>
            <person name="Sykes S.N."/>
            <person name="Walk T."/>
            <person name="White J."/>
            <person name="Yandava C."/>
            <person name="Straight P."/>
            <person name="Clardy J."/>
            <person name="Hung D."/>
            <person name="Kolter R."/>
            <person name="Mekalanos J."/>
            <person name="Walker S."/>
            <person name="Walsh C.T."/>
            <person name="Wieland B.L.C."/>
            <person name="Ilzarbe M."/>
            <person name="Galagan J."/>
            <person name="Nusbaum C."/>
            <person name="Birren B."/>
        </authorList>
    </citation>
    <scope>NUCLEOTIDE SEQUENCE [LARGE SCALE GENOMIC DNA]</scope>
    <source>
        <strain evidence="4">ATCC 14672 / DSM 40746 / JCM 4963 / KCTC 9882 / NRRL B-12104 / FH 1290</strain>
    </source>
</reference>
<dbReference type="EMBL" id="DS999641">
    <property type="protein sequence ID" value="EFE65737.2"/>
    <property type="molecule type" value="Genomic_DNA"/>
</dbReference>
<dbReference type="AlphaFoldDB" id="D6A497"/>
<evidence type="ECO:0000256" key="1">
    <source>
        <dbReference type="SAM" id="MobiDB-lite"/>
    </source>
</evidence>
<keyword evidence="2" id="KW-0732">Signal</keyword>